<protein>
    <submittedName>
        <fullName evidence="2">Uncharacterized protein</fullName>
    </submittedName>
</protein>
<evidence type="ECO:0000313" key="2">
    <source>
        <dbReference type="EMBL" id="CAL1610813.1"/>
    </source>
</evidence>
<accession>A0AAV2MBS7</accession>
<dbReference type="Proteomes" id="UP001497482">
    <property type="component" value="Chromosome 7"/>
</dbReference>
<dbReference type="AlphaFoldDB" id="A0AAV2MBS7"/>
<proteinExistence type="predicted"/>
<evidence type="ECO:0000313" key="3">
    <source>
        <dbReference type="Proteomes" id="UP001497482"/>
    </source>
</evidence>
<name>A0AAV2MBS7_KNICA</name>
<gene>
    <name evidence="2" type="ORF">KC01_LOCUS37354</name>
</gene>
<feature type="compositionally biased region" description="Basic and acidic residues" evidence="1">
    <location>
        <begin position="15"/>
        <end position="27"/>
    </location>
</feature>
<keyword evidence="3" id="KW-1185">Reference proteome</keyword>
<feature type="region of interest" description="Disordered" evidence="1">
    <location>
        <begin position="1"/>
        <end position="38"/>
    </location>
</feature>
<sequence length="122" mass="13870">MRRVRDCEESSEQSLKPEKEERKKEEDLTVESSLPFTPPLLFSTGDDISVSVLNIISSSAGVLLSAAANRVSLQLPSYVPDRNAIISHHLFHRETCHSIIRFYVYTAPNRSLKQVVLFKFHL</sequence>
<organism evidence="2 3">
    <name type="scientific">Knipowitschia caucasica</name>
    <name type="common">Caucasian dwarf goby</name>
    <name type="synonym">Pomatoschistus caucasicus</name>
    <dbReference type="NCBI Taxonomy" id="637954"/>
    <lineage>
        <taxon>Eukaryota</taxon>
        <taxon>Metazoa</taxon>
        <taxon>Chordata</taxon>
        <taxon>Craniata</taxon>
        <taxon>Vertebrata</taxon>
        <taxon>Euteleostomi</taxon>
        <taxon>Actinopterygii</taxon>
        <taxon>Neopterygii</taxon>
        <taxon>Teleostei</taxon>
        <taxon>Neoteleostei</taxon>
        <taxon>Acanthomorphata</taxon>
        <taxon>Gobiaria</taxon>
        <taxon>Gobiiformes</taxon>
        <taxon>Gobioidei</taxon>
        <taxon>Gobiidae</taxon>
        <taxon>Gobiinae</taxon>
        <taxon>Knipowitschia</taxon>
    </lineage>
</organism>
<evidence type="ECO:0000256" key="1">
    <source>
        <dbReference type="SAM" id="MobiDB-lite"/>
    </source>
</evidence>
<dbReference type="EMBL" id="OZ035829">
    <property type="protein sequence ID" value="CAL1610813.1"/>
    <property type="molecule type" value="Genomic_DNA"/>
</dbReference>
<reference evidence="2 3" key="1">
    <citation type="submission" date="2024-04" db="EMBL/GenBank/DDBJ databases">
        <authorList>
            <person name="Waldvogel A.-M."/>
            <person name="Schoenle A."/>
        </authorList>
    </citation>
    <scope>NUCLEOTIDE SEQUENCE [LARGE SCALE GENOMIC DNA]</scope>
</reference>